<dbReference type="NCBIfam" id="NF001419">
    <property type="entry name" value="PRK00293.1"/>
    <property type="match status" value="1"/>
</dbReference>
<evidence type="ECO:0000256" key="9">
    <source>
        <dbReference type="ARBA" id="ARBA00022982"/>
    </source>
</evidence>
<feature type="transmembrane region" description="Helical" evidence="18">
    <location>
        <begin position="264"/>
        <end position="287"/>
    </location>
</feature>
<dbReference type="AlphaFoldDB" id="A0A1M5YW96"/>
<feature type="transmembrane region" description="Helical" evidence="18">
    <location>
        <begin position="230"/>
        <end position="252"/>
    </location>
</feature>
<comment type="function">
    <text evidence="18">Required to facilitate the formation of correct disulfide bonds in some periplasmic proteins and for the assembly of the periplasmic c-type cytochromes. Acts by transferring electrons from cytoplasmic thioredoxin to the periplasm. This transfer involves a cascade of disulfide bond formation and reduction steps.</text>
</comment>
<dbReference type="GO" id="GO:0047134">
    <property type="term" value="F:protein-disulfide reductase [NAD(P)H] activity"/>
    <property type="evidence" value="ECO:0007669"/>
    <property type="project" value="UniProtKB-UniRule"/>
</dbReference>
<keyword evidence="6 18" id="KW-0812">Transmembrane</keyword>
<dbReference type="EMBL" id="FQXZ01000018">
    <property type="protein sequence ID" value="SHI16168.1"/>
    <property type="molecule type" value="Genomic_DNA"/>
</dbReference>
<dbReference type="GO" id="GO:0017004">
    <property type="term" value="P:cytochrome complex assembly"/>
    <property type="evidence" value="ECO:0007669"/>
    <property type="project" value="UniProtKB-UniRule"/>
</dbReference>
<evidence type="ECO:0000256" key="18">
    <source>
        <dbReference type="HAMAP-Rule" id="MF_00399"/>
    </source>
</evidence>
<dbReference type="GO" id="GO:0009055">
    <property type="term" value="F:electron transfer activity"/>
    <property type="evidence" value="ECO:0007669"/>
    <property type="project" value="UniProtKB-UniRule"/>
</dbReference>
<keyword evidence="7 18" id="KW-0732">Signal</keyword>
<keyword evidence="11 18" id="KW-0560">Oxidoreductase</keyword>
<dbReference type="Proteomes" id="UP000184608">
    <property type="component" value="Unassembled WGS sequence"/>
</dbReference>
<dbReference type="GO" id="GO:0045454">
    <property type="term" value="P:cell redox homeostasis"/>
    <property type="evidence" value="ECO:0007669"/>
    <property type="project" value="TreeGrafter"/>
</dbReference>
<dbReference type="PROSITE" id="PS51352">
    <property type="entry name" value="THIOREDOXIN_2"/>
    <property type="match status" value="1"/>
</dbReference>
<dbReference type="InterPro" id="IPR022910">
    <property type="entry name" value="Thiol_diS_interchange_DbsD"/>
</dbReference>
<accession>A0A1M5YW96</accession>
<comment type="subcellular location">
    <subcellularLocation>
        <location evidence="1 18">Cell inner membrane</location>
        <topology evidence="1 18">Multi-pass membrane protein</topology>
    </subcellularLocation>
</comment>
<feature type="signal peptide" evidence="18">
    <location>
        <begin position="1"/>
        <end position="23"/>
    </location>
</feature>
<dbReference type="PANTHER" id="PTHR32234">
    <property type="entry name" value="THIOL:DISULFIDE INTERCHANGE PROTEIN DSBD"/>
    <property type="match status" value="1"/>
</dbReference>
<feature type="transmembrane region" description="Helical" evidence="18">
    <location>
        <begin position="384"/>
        <end position="402"/>
    </location>
</feature>
<feature type="transmembrane region" description="Helical" evidence="18">
    <location>
        <begin position="308"/>
        <end position="337"/>
    </location>
</feature>
<feature type="transmembrane region" description="Helical" evidence="18">
    <location>
        <begin position="408"/>
        <end position="426"/>
    </location>
</feature>
<gene>
    <name evidence="18 20" type="primary">dsbD</name>
    <name evidence="20" type="ORF">VA7868_02037</name>
</gene>
<keyword evidence="15 18" id="KW-0676">Redox-active center</keyword>
<dbReference type="HAMAP" id="MF_00399">
    <property type="entry name" value="DbsD"/>
    <property type="match status" value="1"/>
</dbReference>
<feature type="transmembrane region" description="Helical" evidence="18">
    <location>
        <begin position="343"/>
        <end position="372"/>
    </location>
</feature>
<keyword evidence="14 18" id="KW-1015">Disulfide bond</keyword>
<evidence type="ECO:0000256" key="17">
    <source>
        <dbReference type="ARBA" id="ARBA00047804"/>
    </source>
</evidence>
<evidence type="ECO:0000313" key="20">
    <source>
        <dbReference type="EMBL" id="SHI16168.1"/>
    </source>
</evidence>
<dbReference type="InterPro" id="IPR035671">
    <property type="entry name" value="DsbD_gamma"/>
</dbReference>
<dbReference type="STRING" id="1216006.VA7868_02037"/>
<reference evidence="20 21" key="1">
    <citation type="submission" date="2016-11" db="EMBL/GenBank/DDBJ databases">
        <authorList>
            <person name="Jaros S."/>
            <person name="Januszkiewicz K."/>
            <person name="Wedrychowicz H."/>
        </authorList>
    </citation>
    <scope>NUCLEOTIDE SEQUENCE [LARGE SCALE GENOMIC DNA]</scope>
    <source>
        <strain evidence="20 21">CECT 7868</strain>
    </source>
</reference>
<evidence type="ECO:0000256" key="13">
    <source>
        <dbReference type="ARBA" id="ARBA00023136"/>
    </source>
</evidence>
<dbReference type="Gene3D" id="2.60.40.1250">
    <property type="entry name" value="Thiol:disulfide interchange protein DsbD, N-terminal domain"/>
    <property type="match status" value="1"/>
</dbReference>
<comment type="caution">
    <text evidence="18">Lacks conserved residue(s) required for the propagation of feature annotation.</text>
</comment>
<dbReference type="PANTHER" id="PTHR32234:SF0">
    <property type="entry name" value="THIOL:DISULFIDE INTERCHANGE PROTEIN DSBD"/>
    <property type="match status" value="1"/>
</dbReference>
<keyword evidence="3 18" id="KW-0813">Transport</keyword>
<evidence type="ECO:0000256" key="1">
    <source>
        <dbReference type="ARBA" id="ARBA00004429"/>
    </source>
</evidence>
<proteinExistence type="inferred from homology"/>
<keyword evidence="5 18" id="KW-0997">Cell inner membrane</keyword>
<dbReference type="EC" id="1.8.1.8" evidence="18"/>
<dbReference type="InterPro" id="IPR013766">
    <property type="entry name" value="Thioredoxin_domain"/>
</dbReference>
<keyword evidence="21" id="KW-1185">Reference proteome</keyword>
<evidence type="ECO:0000256" key="5">
    <source>
        <dbReference type="ARBA" id="ARBA00022519"/>
    </source>
</evidence>
<dbReference type="Pfam" id="PF13899">
    <property type="entry name" value="Thioredoxin_7"/>
    <property type="match status" value="1"/>
</dbReference>
<evidence type="ECO:0000313" key="21">
    <source>
        <dbReference type="Proteomes" id="UP000184608"/>
    </source>
</evidence>
<dbReference type="InterPro" id="IPR003834">
    <property type="entry name" value="Cyt_c_assmbl_TM_dom"/>
</dbReference>
<evidence type="ECO:0000256" key="10">
    <source>
        <dbReference type="ARBA" id="ARBA00022989"/>
    </source>
</evidence>
<keyword evidence="12 18" id="KW-0520">NAD</keyword>
<comment type="catalytic activity">
    <reaction evidence="17 18">
        <text>[protein]-dithiol + NADP(+) = [protein]-disulfide + NADPH + H(+)</text>
        <dbReference type="Rhea" id="RHEA:18753"/>
        <dbReference type="Rhea" id="RHEA-COMP:10593"/>
        <dbReference type="Rhea" id="RHEA-COMP:10594"/>
        <dbReference type="ChEBI" id="CHEBI:15378"/>
        <dbReference type="ChEBI" id="CHEBI:29950"/>
        <dbReference type="ChEBI" id="CHEBI:50058"/>
        <dbReference type="ChEBI" id="CHEBI:57783"/>
        <dbReference type="ChEBI" id="CHEBI:58349"/>
        <dbReference type="EC" id="1.8.1.8"/>
    </reaction>
</comment>
<keyword evidence="13 18" id="KW-0472">Membrane</keyword>
<organism evidence="20 21">
    <name type="scientific">Vibrio aerogenes CECT 7868</name>
    <dbReference type="NCBI Taxonomy" id="1216006"/>
    <lineage>
        <taxon>Bacteria</taxon>
        <taxon>Pseudomonadati</taxon>
        <taxon>Pseudomonadota</taxon>
        <taxon>Gammaproteobacteria</taxon>
        <taxon>Vibrionales</taxon>
        <taxon>Vibrionaceae</taxon>
        <taxon>Vibrio</taxon>
    </lineage>
</organism>
<evidence type="ECO:0000256" key="16">
    <source>
        <dbReference type="ARBA" id="ARBA00047388"/>
    </source>
</evidence>
<dbReference type="Pfam" id="PF11412">
    <property type="entry name" value="DsbD_N"/>
    <property type="match status" value="1"/>
</dbReference>
<evidence type="ECO:0000259" key="19">
    <source>
        <dbReference type="PROSITE" id="PS51352"/>
    </source>
</evidence>
<keyword evidence="8 18" id="KW-0201">Cytochrome c-type biogenesis</keyword>
<comment type="similarity">
    <text evidence="2 18">Belongs to the thioredoxin family. DsbD subfamily.</text>
</comment>
<keyword evidence="4 18" id="KW-1003">Cell membrane</keyword>
<feature type="chain" id="PRO_5013414821" description="Thiol:disulfide interchange protein DsbD" evidence="18">
    <location>
        <begin position="24"/>
        <end position="592"/>
    </location>
</feature>
<protein>
    <recommendedName>
        <fullName evidence="18">Thiol:disulfide interchange protein DsbD</fullName>
        <ecNumber evidence="18">1.8.1.8</ecNumber>
    </recommendedName>
    <alternativeName>
        <fullName evidence="18">Protein-disulfide reductase</fullName>
        <shortName evidence="18">Disulfide reductase</shortName>
    </alternativeName>
</protein>
<keyword evidence="9 18" id="KW-0249">Electron transport</keyword>
<dbReference type="InterPro" id="IPR028250">
    <property type="entry name" value="DsbDN"/>
</dbReference>
<evidence type="ECO:0000256" key="7">
    <source>
        <dbReference type="ARBA" id="ARBA00022729"/>
    </source>
</evidence>
<evidence type="ECO:0000256" key="2">
    <source>
        <dbReference type="ARBA" id="ARBA00007241"/>
    </source>
</evidence>
<evidence type="ECO:0000256" key="3">
    <source>
        <dbReference type="ARBA" id="ARBA00022448"/>
    </source>
</evidence>
<keyword evidence="10 18" id="KW-1133">Transmembrane helix</keyword>
<evidence type="ECO:0000256" key="14">
    <source>
        <dbReference type="ARBA" id="ARBA00023157"/>
    </source>
</evidence>
<sequence precursor="true">MSVRYMRLIVFLFISLLATVSQAQLFENNSSPILTPEATRFVTADEAFPFHAYQEGNQLLIDWQVQPGYYLYQSRMSFTADHIKIKSRDIPEGIPHKDEFFGQVQVYTEPVFVTLTLTDATKNAQITVGYQGCAKKGFCYPPETRVVTIDPTLIPVSNQQTPPSSQPIQNPKSEQGRLADKLSDNLWSIPLFLLLGVGLAFTPCVFPMYPIITSIVLGRKDVTRNQAFKLGLIYVQGMALTYTALGLVVASAGLKFQALLQSPVVLIGFSILFVVLSLSMFGVYTLQMPGRLQTYLNQLSDKQTQGQMFGVFLMGAISGLVCSPCTTAPLSGALLYVAQTGDLFIGGIALYALGLGMGIPLILIAVFGHQFLPRSGPWMEKVKTLFGFILLAAPIFLLERILPEAWSAGLWTTLGICFSIWLFLTGRMLSSTPLRKGMITLFSIVGLCLSALPVSSYLLDHQTQQQAHELRFVRVSSLEALKQQLAQAKSAGQPVMFDLYADWCVACKEFEKYTFSDASVRQQLAHFKLVQADVTNNSKADQEILRSFHILGLPTILFWDAEGKEVSAAKISGFLSAEDFQKNIRQNNLAIN</sequence>
<comment type="catalytic activity">
    <reaction evidence="16 18">
        <text>[protein]-dithiol + NAD(+) = [protein]-disulfide + NADH + H(+)</text>
        <dbReference type="Rhea" id="RHEA:18749"/>
        <dbReference type="Rhea" id="RHEA-COMP:10593"/>
        <dbReference type="Rhea" id="RHEA-COMP:10594"/>
        <dbReference type="ChEBI" id="CHEBI:15378"/>
        <dbReference type="ChEBI" id="CHEBI:29950"/>
        <dbReference type="ChEBI" id="CHEBI:50058"/>
        <dbReference type="ChEBI" id="CHEBI:57540"/>
        <dbReference type="ChEBI" id="CHEBI:57945"/>
        <dbReference type="EC" id="1.8.1.8"/>
    </reaction>
</comment>
<dbReference type="CDD" id="cd02953">
    <property type="entry name" value="DsbDgamma"/>
    <property type="match status" value="1"/>
</dbReference>
<evidence type="ECO:0000256" key="8">
    <source>
        <dbReference type="ARBA" id="ARBA00022748"/>
    </source>
</evidence>
<feature type="domain" description="Thioredoxin" evidence="19">
    <location>
        <begin position="461"/>
        <end position="589"/>
    </location>
</feature>
<evidence type="ECO:0000256" key="6">
    <source>
        <dbReference type="ARBA" id="ARBA00022692"/>
    </source>
</evidence>
<dbReference type="InterPro" id="IPR036249">
    <property type="entry name" value="Thioredoxin-like_sf"/>
</dbReference>
<evidence type="ECO:0000256" key="11">
    <source>
        <dbReference type="ARBA" id="ARBA00023002"/>
    </source>
</evidence>
<feature type="disulfide bond" description="Redox-active" evidence="18">
    <location>
        <begin position="504"/>
        <end position="507"/>
    </location>
</feature>
<dbReference type="Pfam" id="PF02683">
    <property type="entry name" value="DsbD_TM"/>
    <property type="match status" value="1"/>
</dbReference>
<dbReference type="GO" id="GO:0005886">
    <property type="term" value="C:plasma membrane"/>
    <property type="evidence" value="ECO:0007669"/>
    <property type="project" value="UniProtKB-SubCell"/>
</dbReference>
<dbReference type="InterPro" id="IPR036929">
    <property type="entry name" value="DsbDN_sf"/>
</dbReference>
<name>A0A1M5YW96_9VIBR</name>
<dbReference type="SUPFAM" id="SSF52833">
    <property type="entry name" value="Thioredoxin-like"/>
    <property type="match status" value="1"/>
</dbReference>
<evidence type="ECO:0000256" key="4">
    <source>
        <dbReference type="ARBA" id="ARBA00022475"/>
    </source>
</evidence>
<evidence type="ECO:0000256" key="12">
    <source>
        <dbReference type="ARBA" id="ARBA00023027"/>
    </source>
</evidence>
<feature type="transmembrane region" description="Helical" evidence="18">
    <location>
        <begin position="438"/>
        <end position="459"/>
    </location>
</feature>
<feature type="disulfide bond" description="Redox-active" evidence="18">
    <location>
        <begin position="133"/>
        <end position="139"/>
    </location>
</feature>
<evidence type="ECO:0000256" key="15">
    <source>
        <dbReference type="ARBA" id="ARBA00023284"/>
    </source>
</evidence>
<feature type="transmembrane region" description="Helical" evidence="18">
    <location>
        <begin position="187"/>
        <end position="209"/>
    </location>
</feature>
<dbReference type="SUPFAM" id="SSF74863">
    <property type="entry name" value="Thiol:disulfide interchange protein DsbD, N-terminal domain (DsbD-alpha)"/>
    <property type="match status" value="1"/>
</dbReference>
<dbReference type="Gene3D" id="3.40.30.10">
    <property type="entry name" value="Glutaredoxin"/>
    <property type="match status" value="1"/>
</dbReference>